<accession>A0A085B8W9</accession>
<evidence type="ECO:0000313" key="2">
    <source>
        <dbReference type="Proteomes" id="UP000028623"/>
    </source>
</evidence>
<evidence type="ECO:0000313" key="1">
    <source>
        <dbReference type="EMBL" id="KFC18914.1"/>
    </source>
</evidence>
<reference evidence="1 2" key="1">
    <citation type="submission" date="2014-07" db="EMBL/GenBank/DDBJ databases">
        <title>Epilithonimonas lactis LMG 22401 Genome.</title>
        <authorList>
            <person name="Pipes S.E."/>
            <person name="Stropko S.J."/>
        </authorList>
    </citation>
    <scope>NUCLEOTIDE SEQUENCE [LARGE SCALE GENOMIC DNA]</scope>
    <source>
        <strain evidence="1 2">LMG 24401</strain>
    </source>
</reference>
<protein>
    <submittedName>
        <fullName evidence="1">Uncharacterized protein</fullName>
    </submittedName>
</protein>
<gene>
    <name evidence="1" type="ORF">IO89_15390</name>
</gene>
<name>A0A085B8W9_9FLAO</name>
<dbReference type="AlphaFoldDB" id="A0A085B8W9"/>
<organism evidence="1 2">
    <name type="scientific">Epilithonimonas lactis</name>
    <dbReference type="NCBI Taxonomy" id="421072"/>
    <lineage>
        <taxon>Bacteria</taxon>
        <taxon>Pseudomonadati</taxon>
        <taxon>Bacteroidota</taxon>
        <taxon>Flavobacteriia</taxon>
        <taxon>Flavobacteriales</taxon>
        <taxon>Weeksellaceae</taxon>
        <taxon>Chryseobacterium group</taxon>
        <taxon>Epilithonimonas</taxon>
    </lineage>
</organism>
<comment type="caution">
    <text evidence="1">The sequence shown here is derived from an EMBL/GenBank/DDBJ whole genome shotgun (WGS) entry which is preliminary data.</text>
</comment>
<keyword evidence="2" id="KW-1185">Reference proteome</keyword>
<proteinExistence type="predicted"/>
<dbReference type="Proteomes" id="UP000028623">
    <property type="component" value="Unassembled WGS sequence"/>
</dbReference>
<dbReference type="EMBL" id="JPLY01000005">
    <property type="protein sequence ID" value="KFC18914.1"/>
    <property type="molecule type" value="Genomic_DNA"/>
</dbReference>
<sequence>MNKVPNRINSIDVKIYETNFMTNKIKTSEIPKIEKKNSGVKYTKPINNYLSKDYFPDIDKYDFAQPIIYQRDTLNLNTEISYYFTKKDSIVRLIEYSWNTNWEIKNQKPFINDLYSLNNSFIAKKMKQNSKEEFQKFNNGWRKSKNWENQKINIYIVLF</sequence>